<dbReference type="RefSeq" id="WP_143027084.1">
    <property type="nucleotide sequence ID" value="NZ_FNAP01000002.1"/>
</dbReference>
<keyword evidence="3" id="KW-1185">Reference proteome</keyword>
<keyword evidence="1" id="KW-0732">Signal</keyword>
<sequence length="532" mass="57127">MPVLLCRRVLIRRSVIAVLALLSLGVALAPGAGHADPAASGGAETVPWPRLMGLAETPYNEAGEGLYAMMGMGGDGPDLPGDSTLAFGSRRLPLAGWGRISFAGTHLTLVDGRPVWAADGLEAALSVPVSGPYDVGMGTAPGLTVARDDRGRVVATLEEASDSTTGHPDNRPLAVVDRQESVFESLADGPGFRLVSRYDMDRTYADTGVAMPTRPMKSATLDVALRAVAREPVAGTDRWRYKVEADVTGVVATVNRYAPDYDLSSLDTYRILERRPDGAMIIETRGEVSETVYFLGHGVPGGADDGAAWFAGAYLTVADRHDDRVRGDLERLDEQAAAIAASIAAHDFDLAGRQVDSLRASLAELTTAGVAWRWHTVPTQAGMDRYDALVAATETTKETYLEATERKAAVSARLAELRDTFSANVFKGMIRSTVEWMNTIPTDPFSGLAGYSQFTDVLALPNSVLGWAAQAEEDAAVLSSQIGAIRTLERLEAELQAYVDDVVAARREVFDVIRDREEKRVIELHQRLTAPS</sequence>
<evidence type="ECO:0000313" key="2">
    <source>
        <dbReference type="EMBL" id="SDD94478.1"/>
    </source>
</evidence>
<accession>A0A1G6YVV4</accession>
<evidence type="ECO:0000256" key="1">
    <source>
        <dbReference type="SAM" id="SignalP"/>
    </source>
</evidence>
<dbReference type="AlphaFoldDB" id="A0A1G6YVV4"/>
<dbReference type="OrthoDB" id="7847255at2"/>
<dbReference type="Proteomes" id="UP000199412">
    <property type="component" value="Unassembled WGS sequence"/>
</dbReference>
<dbReference type="EMBL" id="FNAP01000002">
    <property type="protein sequence ID" value="SDD94478.1"/>
    <property type="molecule type" value="Genomic_DNA"/>
</dbReference>
<evidence type="ECO:0000313" key="3">
    <source>
        <dbReference type="Proteomes" id="UP000199412"/>
    </source>
</evidence>
<gene>
    <name evidence="2" type="ORF">SAMN05421720_102148</name>
</gene>
<name>A0A1G6YVV4_9PROT</name>
<protein>
    <submittedName>
        <fullName evidence="2">Uncharacterized protein</fullName>
    </submittedName>
</protein>
<proteinExistence type="predicted"/>
<feature type="signal peptide" evidence="1">
    <location>
        <begin position="1"/>
        <end position="35"/>
    </location>
</feature>
<reference evidence="2 3" key="1">
    <citation type="submission" date="2016-10" db="EMBL/GenBank/DDBJ databases">
        <authorList>
            <person name="de Groot N.N."/>
        </authorList>
    </citation>
    <scope>NUCLEOTIDE SEQUENCE [LARGE SCALE GENOMIC DNA]</scope>
    <source>
        <strain evidence="2 3">ATCC 700224</strain>
    </source>
</reference>
<organism evidence="2 3">
    <name type="scientific">Rhodospira trueperi</name>
    <dbReference type="NCBI Taxonomy" id="69960"/>
    <lineage>
        <taxon>Bacteria</taxon>
        <taxon>Pseudomonadati</taxon>
        <taxon>Pseudomonadota</taxon>
        <taxon>Alphaproteobacteria</taxon>
        <taxon>Rhodospirillales</taxon>
        <taxon>Rhodospirillaceae</taxon>
        <taxon>Rhodospira</taxon>
    </lineage>
</organism>
<feature type="chain" id="PRO_5011706723" evidence="1">
    <location>
        <begin position="36"/>
        <end position="532"/>
    </location>
</feature>